<feature type="region of interest" description="Disordered" evidence="1">
    <location>
        <begin position="1"/>
        <end position="22"/>
    </location>
</feature>
<dbReference type="OrthoDB" id="5392716at2759"/>
<dbReference type="EMBL" id="MU157837">
    <property type="protein sequence ID" value="KAF9530863.1"/>
    <property type="molecule type" value="Genomic_DNA"/>
</dbReference>
<protein>
    <recommendedName>
        <fullName evidence="2">Integrase core domain-containing protein</fullName>
    </recommendedName>
</protein>
<evidence type="ECO:0000259" key="2">
    <source>
        <dbReference type="Pfam" id="PF24764"/>
    </source>
</evidence>
<dbReference type="Pfam" id="PF24764">
    <property type="entry name" value="rva_4"/>
    <property type="match status" value="1"/>
</dbReference>
<dbReference type="PANTHER" id="PTHR46177">
    <property type="entry name" value="INTEGRASE CATALYTIC DOMAIN-CONTAINING PROTEIN"/>
    <property type="match status" value="1"/>
</dbReference>
<keyword evidence="4" id="KW-1185">Reference proteome</keyword>
<feature type="domain" description="Integrase core" evidence="2">
    <location>
        <begin position="156"/>
        <end position="331"/>
    </location>
</feature>
<feature type="compositionally biased region" description="Polar residues" evidence="1">
    <location>
        <begin position="1"/>
        <end position="18"/>
    </location>
</feature>
<reference evidence="3" key="1">
    <citation type="submission" date="2020-11" db="EMBL/GenBank/DDBJ databases">
        <authorList>
            <consortium name="DOE Joint Genome Institute"/>
            <person name="Ahrendt S."/>
            <person name="Riley R."/>
            <person name="Andreopoulos W."/>
            <person name="Labutti K."/>
            <person name="Pangilinan J."/>
            <person name="Ruiz-Duenas F.J."/>
            <person name="Barrasa J.M."/>
            <person name="Sanchez-Garcia M."/>
            <person name="Camarero S."/>
            <person name="Miyauchi S."/>
            <person name="Serrano A."/>
            <person name="Linde D."/>
            <person name="Babiker R."/>
            <person name="Drula E."/>
            <person name="Ayuso-Fernandez I."/>
            <person name="Pacheco R."/>
            <person name="Padilla G."/>
            <person name="Ferreira P."/>
            <person name="Barriuso J."/>
            <person name="Kellner H."/>
            <person name="Castanera R."/>
            <person name="Alfaro M."/>
            <person name="Ramirez L."/>
            <person name="Pisabarro A.G."/>
            <person name="Kuo A."/>
            <person name="Tritt A."/>
            <person name="Lipzen A."/>
            <person name="He G."/>
            <person name="Yan M."/>
            <person name="Ng V."/>
            <person name="Cullen D."/>
            <person name="Martin F."/>
            <person name="Rosso M.-N."/>
            <person name="Henrissat B."/>
            <person name="Hibbett D."/>
            <person name="Martinez A.T."/>
            <person name="Grigoriev I.V."/>
        </authorList>
    </citation>
    <scope>NUCLEOTIDE SEQUENCE</scope>
    <source>
        <strain evidence="3">CBS 506.95</strain>
    </source>
</reference>
<proteinExistence type="predicted"/>
<organism evidence="3 4">
    <name type="scientific">Crepidotus variabilis</name>
    <dbReference type="NCBI Taxonomy" id="179855"/>
    <lineage>
        <taxon>Eukaryota</taxon>
        <taxon>Fungi</taxon>
        <taxon>Dikarya</taxon>
        <taxon>Basidiomycota</taxon>
        <taxon>Agaricomycotina</taxon>
        <taxon>Agaricomycetes</taxon>
        <taxon>Agaricomycetidae</taxon>
        <taxon>Agaricales</taxon>
        <taxon>Agaricineae</taxon>
        <taxon>Crepidotaceae</taxon>
        <taxon>Crepidotus</taxon>
    </lineage>
</organism>
<gene>
    <name evidence="3" type="ORF">CPB83DRAFT_919742</name>
</gene>
<dbReference type="Proteomes" id="UP000807306">
    <property type="component" value="Unassembled WGS sequence"/>
</dbReference>
<dbReference type="InterPro" id="IPR058913">
    <property type="entry name" value="Integrase_dom_put"/>
</dbReference>
<evidence type="ECO:0000256" key="1">
    <source>
        <dbReference type="SAM" id="MobiDB-lite"/>
    </source>
</evidence>
<dbReference type="AlphaFoldDB" id="A0A9P6EL61"/>
<dbReference type="PANTHER" id="PTHR46177:SF1">
    <property type="entry name" value="INTEGRASE CATALYTIC DOMAIN-CONTAINING PROTEIN"/>
    <property type="match status" value="1"/>
</dbReference>
<accession>A0A9P6EL61</accession>
<evidence type="ECO:0000313" key="3">
    <source>
        <dbReference type="EMBL" id="KAF9530863.1"/>
    </source>
</evidence>
<comment type="caution">
    <text evidence="3">The sequence shown here is derived from an EMBL/GenBank/DDBJ whole genome shotgun (WGS) entry which is preliminary data.</text>
</comment>
<evidence type="ECO:0000313" key="4">
    <source>
        <dbReference type="Proteomes" id="UP000807306"/>
    </source>
</evidence>
<sequence>MSFNRNPSGRNQHGTVPKSNDPLLRSALEKYHRERVTNNVKISARLAREYNIAMTEYSVKRRRKELGFLSGRYAVKELTWQEMAQLILDVLDEDPTNGWGVGNVQARVAFKHATHLPKQVVSDVMHTYAPEGFEKREPGAQRIVRVPKVPVGIHKRWAANGHDKLYSIGFPIWAIVDDATGKWLGAWVVPSNRMSNVVAYLFLSTVEKYEGLPLQFSTDCGSETTGVYGLMNALREAYHPEIDPSILRAHEYVWSVHNISIEQSWLRLRLDWGNNAVPKFHEGAEQGIYDSNDPEQYELGQWLWSRLLQQELDQFVEFRNGARMRKDAQKAGPSGMSRNEAFSLYKTWGGRDCLLPVDCTPIKELKEELGGETLLQFVSDEYALRAESVLDNLGVAQVTMQNVWDVFQDMLRAFCM</sequence>
<name>A0A9P6EL61_9AGAR</name>